<keyword evidence="4 8" id="KW-0812">Transmembrane</keyword>
<comment type="subcellular location">
    <subcellularLocation>
        <location evidence="1">Cell membrane</location>
        <topology evidence="1">Multi-pass membrane protein</topology>
    </subcellularLocation>
</comment>
<evidence type="ECO:0000313" key="11">
    <source>
        <dbReference type="EMBL" id="GFO09086.1"/>
    </source>
</evidence>
<evidence type="ECO:0000256" key="3">
    <source>
        <dbReference type="ARBA" id="ARBA00022475"/>
    </source>
</evidence>
<feature type="transmembrane region" description="Helical" evidence="8">
    <location>
        <begin position="273"/>
        <end position="291"/>
    </location>
</feature>
<dbReference type="Proteomes" id="UP000735302">
    <property type="component" value="Unassembled WGS sequence"/>
</dbReference>
<evidence type="ECO:0000259" key="10">
    <source>
        <dbReference type="Pfam" id="PF07662"/>
    </source>
</evidence>
<feature type="transmembrane region" description="Helical" evidence="8">
    <location>
        <begin position="663"/>
        <end position="683"/>
    </location>
</feature>
<evidence type="ECO:0000313" key="12">
    <source>
        <dbReference type="Proteomes" id="UP000735302"/>
    </source>
</evidence>
<feature type="transmembrane region" description="Helical" evidence="8">
    <location>
        <begin position="363"/>
        <end position="384"/>
    </location>
</feature>
<feature type="compositionally biased region" description="Basic and acidic residues" evidence="7">
    <location>
        <begin position="74"/>
        <end position="88"/>
    </location>
</feature>
<feature type="domain" description="Concentrative nucleoside transporter C-terminal" evidence="10">
    <location>
        <begin position="433"/>
        <end position="680"/>
    </location>
</feature>
<sequence>MSSHNGDSSRGTYHVNYPNDALAQVANREQDMQVEMSNMGEPKLVSMRHSGHAHPIHDKNGTLVDGFEQVNMHDNKKGFSDEEDTKKDEDEELSEFELELDDHEDKERAWQEANFIERGILLLQHGCRKTHRFLKKITKGHFFLIVFLVCFSVYFILAMNYRFGDEGSHRLLGCTIVGICIWVFPYLKRFVLSMFKKLYGSDHLTDGHAEKWTKAKTIIRWIMYFVMTAIMVYVCVDEGRKKPRNMRSLPGIAIFLLIALLCSSRPSKVHWHTIFWSIALQFICAVFVLKWKFGKNSIVWIQDRFTEFFDNTDEGSKLAFGDTYKDHMMIFGAVPLILYTNAVFTILYYLGVMQYIIRFIGNILRFFLGVSPIEAMSVSAGIFLEGLASTMMMRPFLAKLTKSEMFTVMTGCMSSLGGGYLGILAAFGVSLEYLIPAMLISAPATFAICKIMVPEVREPDEDNSAVADQLGAEEKSKYLNIFDAAQTGALSMLPVIANVIVVAYSFFSAVTWINHTLGWFGDRVGVDDLSIEVIASYILYPVAYAMGVEPEDCRRVAMLMGYRIGVYNVIAFLKLTEMKYNKAFYDQYMLATNFTGTITKHREDITLDGWNKTLNNGFISDRSEAIITYCLCGFSSALSAALLMGLIFILVPKRKKWVNNAAIPAILAGNLANCMTGCFASLFY</sequence>
<dbReference type="InterPro" id="IPR011657">
    <property type="entry name" value="CNT_C_dom"/>
</dbReference>
<reference evidence="11 12" key="1">
    <citation type="journal article" date="2021" name="Elife">
        <title>Chloroplast acquisition without the gene transfer in kleptoplastic sea slugs, Plakobranchus ocellatus.</title>
        <authorList>
            <person name="Maeda T."/>
            <person name="Takahashi S."/>
            <person name="Yoshida T."/>
            <person name="Shimamura S."/>
            <person name="Takaki Y."/>
            <person name="Nagai Y."/>
            <person name="Toyoda A."/>
            <person name="Suzuki Y."/>
            <person name="Arimoto A."/>
            <person name="Ishii H."/>
            <person name="Satoh N."/>
            <person name="Nishiyama T."/>
            <person name="Hasebe M."/>
            <person name="Maruyama T."/>
            <person name="Minagawa J."/>
            <person name="Obokata J."/>
            <person name="Shigenobu S."/>
        </authorList>
    </citation>
    <scope>NUCLEOTIDE SEQUENCE [LARGE SCALE GENOMIC DNA]</scope>
</reference>
<gene>
    <name evidence="11" type="ORF">PoB_003559100</name>
</gene>
<feature type="region of interest" description="Disordered" evidence="7">
    <location>
        <begin position="74"/>
        <end position="93"/>
    </location>
</feature>
<feature type="transmembrane region" description="Helical" evidence="8">
    <location>
        <begin position="495"/>
        <end position="517"/>
    </location>
</feature>
<feature type="transmembrane region" description="Helical" evidence="8">
    <location>
        <begin position="140"/>
        <end position="159"/>
    </location>
</feature>
<organism evidence="11 12">
    <name type="scientific">Plakobranchus ocellatus</name>
    <dbReference type="NCBI Taxonomy" id="259542"/>
    <lineage>
        <taxon>Eukaryota</taxon>
        <taxon>Metazoa</taxon>
        <taxon>Spiralia</taxon>
        <taxon>Lophotrochozoa</taxon>
        <taxon>Mollusca</taxon>
        <taxon>Gastropoda</taxon>
        <taxon>Heterobranchia</taxon>
        <taxon>Euthyneura</taxon>
        <taxon>Panpulmonata</taxon>
        <taxon>Sacoglossa</taxon>
        <taxon>Placobranchoidea</taxon>
        <taxon>Plakobranchidae</taxon>
        <taxon>Plakobranchus</taxon>
    </lineage>
</organism>
<proteinExistence type="inferred from homology"/>
<keyword evidence="5 8" id="KW-1133">Transmembrane helix</keyword>
<dbReference type="Pfam" id="PF01773">
    <property type="entry name" value="Nucleos_tra2_N"/>
    <property type="match status" value="1"/>
</dbReference>
<dbReference type="EMBL" id="BLXT01004061">
    <property type="protein sequence ID" value="GFO09086.1"/>
    <property type="molecule type" value="Genomic_DNA"/>
</dbReference>
<dbReference type="GO" id="GO:0005886">
    <property type="term" value="C:plasma membrane"/>
    <property type="evidence" value="ECO:0007669"/>
    <property type="project" value="UniProtKB-SubCell"/>
</dbReference>
<dbReference type="PANTHER" id="PTHR10590:SF4">
    <property type="entry name" value="SOLUTE CARRIER FAMILY 28 MEMBER 3"/>
    <property type="match status" value="1"/>
</dbReference>
<keyword evidence="12" id="KW-1185">Reference proteome</keyword>
<name>A0AAV4AD74_9GAST</name>
<comment type="caution">
    <text evidence="11">The sequence shown here is derived from an EMBL/GenBank/DDBJ whole genome shotgun (WGS) entry which is preliminary data.</text>
</comment>
<evidence type="ECO:0000256" key="1">
    <source>
        <dbReference type="ARBA" id="ARBA00004651"/>
    </source>
</evidence>
<feature type="transmembrane region" description="Helical" evidence="8">
    <location>
        <begin position="171"/>
        <end position="187"/>
    </location>
</feature>
<evidence type="ECO:0000256" key="5">
    <source>
        <dbReference type="ARBA" id="ARBA00022989"/>
    </source>
</evidence>
<feature type="transmembrane region" description="Helical" evidence="8">
    <location>
        <begin position="626"/>
        <end position="651"/>
    </location>
</feature>
<evidence type="ECO:0000256" key="2">
    <source>
        <dbReference type="ARBA" id="ARBA00009033"/>
    </source>
</evidence>
<dbReference type="InterPro" id="IPR002668">
    <property type="entry name" value="CNT_N_dom"/>
</dbReference>
<evidence type="ECO:0000256" key="6">
    <source>
        <dbReference type="ARBA" id="ARBA00023136"/>
    </source>
</evidence>
<feature type="domain" description="Concentrative nucleoside transporter N-terminal" evidence="9">
    <location>
        <begin position="251"/>
        <end position="322"/>
    </location>
</feature>
<keyword evidence="3" id="KW-1003">Cell membrane</keyword>
<feature type="transmembrane region" description="Helical" evidence="8">
    <location>
        <begin position="529"/>
        <end position="547"/>
    </location>
</feature>
<protein>
    <submittedName>
        <fullName evidence="11">Sodium/nucleoside cotransporter</fullName>
    </submittedName>
</protein>
<dbReference type="InterPro" id="IPR008276">
    <property type="entry name" value="C_nuclsd_transpt"/>
</dbReference>
<dbReference type="AlphaFoldDB" id="A0AAV4AD74"/>
<dbReference type="GO" id="GO:0005415">
    <property type="term" value="F:nucleoside:sodium symporter activity"/>
    <property type="evidence" value="ECO:0007669"/>
    <property type="project" value="TreeGrafter"/>
</dbReference>
<feature type="transmembrane region" description="Helical" evidence="8">
    <location>
        <begin position="336"/>
        <end position="357"/>
    </location>
</feature>
<comment type="similarity">
    <text evidence="2">Belongs to the concentrative nucleoside transporter (CNT) (TC 2.A.41) family.</text>
</comment>
<accession>A0AAV4AD74</accession>
<evidence type="ECO:0000256" key="8">
    <source>
        <dbReference type="SAM" id="Phobius"/>
    </source>
</evidence>
<dbReference type="Pfam" id="PF07662">
    <property type="entry name" value="Nucleos_tra2_C"/>
    <property type="match status" value="1"/>
</dbReference>
<dbReference type="PANTHER" id="PTHR10590">
    <property type="entry name" value="SODIUM/NUCLEOSIDE COTRANSPORTER"/>
    <property type="match status" value="1"/>
</dbReference>
<keyword evidence="6 8" id="KW-0472">Membrane</keyword>
<evidence type="ECO:0000256" key="7">
    <source>
        <dbReference type="SAM" id="MobiDB-lite"/>
    </source>
</evidence>
<feature type="transmembrane region" description="Helical" evidence="8">
    <location>
        <begin position="248"/>
        <end position="267"/>
    </location>
</feature>
<evidence type="ECO:0000259" key="9">
    <source>
        <dbReference type="Pfam" id="PF01773"/>
    </source>
</evidence>
<feature type="transmembrane region" description="Helical" evidence="8">
    <location>
        <begin position="405"/>
        <end position="427"/>
    </location>
</feature>
<feature type="transmembrane region" description="Helical" evidence="8">
    <location>
        <begin position="218"/>
        <end position="236"/>
    </location>
</feature>
<evidence type="ECO:0000256" key="4">
    <source>
        <dbReference type="ARBA" id="ARBA00022692"/>
    </source>
</evidence>